<dbReference type="GO" id="GO:0016279">
    <property type="term" value="F:protein-lysine N-methyltransferase activity"/>
    <property type="evidence" value="ECO:0007669"/>
    <property type="project" value="TreeGrafter"/>
</dbReference>
<evidence type="ECO:0000256" key="2">
    <source>
        <dbReference type="ARBA" id="ARBA00022679"/>
    </source>
</evidence>
<dbReference type="SUPFAM" id="SSF82199">
    <property type="entry name" value="SET domain"/>
    <property type="match status" value="1"/>
</dbReference>
<reference evidence="5" key="1">
    <citation type="submission" date="2014-05" db="EMBL/GenBank/DDBJ databases">
        <title>The transcriptome of the halophilic microalga Tetraselmis sp. GSL018 isolated from the Great Salt Lake, Utah.</title>
        <authorList>
            <person name="Jinkerson R.E."/>
            <person name="D'Adamo S."/>
            <person name="Posewitz M.C."/>
        </authorList>
    </citation>
    <scope>NUCLEOTIDE SEQUENCE</scope>
    <source>
        <strain evidence="5">GSL018</strain>
    </source>
</reference>
<keyword evidence="1" id="KW-0489">Methyltransferase</keyword>
<evidence type="ECO:0000313" key="5">
    <source>
        <dbReference type="EMBL" id="JAC71808.1"/>
    </source>
</evidence>
<evidence type="ECO:0000256" key="3">
    <source>
        <dbReference type="ARBA" id="ARBA00022691"/>
    </source>
</evidence>
<dbReference type="InterPro" id="IPR050600">
    <property type="entry name" value="SETD3_SETD6_MTase"/>
</dbReference>
<dbReference type="InterPro" id="IPR015353">
    <property type="entry name" value="Rubisco_LSMT_subst-bd"/>
</dbReference>
<feature type="non-terminal residue" evidence="5">
    <location>
        <position position="1"/>
    </location>
</feature>
<accession>A0A061RIJ6</accession>
<dbReference type="Gene3D" id="3.90.1410.10">
    <property type="entry name" value="set domain protein methyltransferase, domain 1"/>
    <property type="match status" value="1"/>
</dbReference>
<dbReference type="Gene3D" id="3.90.1420.10">
    <property type="entry name" value="Rubisco LSMT, substrate-binding domain"/>
    <property type="match status" value="1"/>
</dbReference>
<keyword evidence="2" id="KW-0808">Transferase</keyword>
<evidence type="ECO:0000256" key="1">
    <source>
        <dbReference type="ARBA" id="ARBA00022603"/>
    </source>
</evidence>
<dbReference type="SUPFAM" id="SSF81822">
    <property type="entry name" value="RuBisCo LSMT C-terminal, substrate-binding domain"/>
    <property type="match status" value="1"/>
</dbReference>
<dbReference type="AlphaFoldDB" id="A0A061RIJ6"/>
<dbReference type="PANTHER" id="PTHR13271:SF123">
    <property type="entry name" value="RIBULOSE-1,5-BISPHOSPHATE CARBOXYLASE_OXYGENASE SMALL SUBUNIT N-METHYLTRANSFERASE I-RELATED"/>
    <property type="match status" value="1"/>
</dbReference>
<dbReference type="Pfam" id="PF00856">
    <property type="entry name" value="SET"/>
    <property type="match status" value="1"/>
</dbReference>
<organism evidence="5">
    <name type="scientific">Tetraselmis sp. GSL018</name>
    <dbReference type="NCBI Taxonomy" id="582737"/>
    <lineage>
        <taxon>Eukaryota</taxon>
        <taxon>Viridiplantae</taxon>
        <taxon>Chlorophyta</taxon>
        <taxon>core chlorophytes</taxon>
        <taxon>Chlorodendrophyceae</taxon>
        <taxon>Chlorodendrales</taxon>
        <taxon>Chlorodendraceae</taxon>
        <taxon>Tetraselmis</taxon>
    </lineage>
</organism>
<proteinExistence type="predicted"/>
<dbReference type="InterPro" id="IPR046341">
    <property type="entry name" value="SET_dom_sf"/>
</dbReference>
<protein>
    <submittedName>
        <fullName evidence="5">Set domain-containing protein</fullName>
    </submittedName>
</protein>
<dbReference type="GO" id="GO:0032259">
    <property type="term" value="P:methylation"/>
    <property type="evidence" value="ECO:0007669"/>
    <property type="project" value="UniProtKB-KW"/>
</dbReference>
<dbReference type="Pfam" id="PF09273">
    <property type="entry name" value="Rubis-subs-bind"/>
    <property type="match status" value="1"/>
</dbReference>
<gene>
    <name evidence="5" type="ORF">TSPGSL018_1112</name>
</gene>
<feature type="non-terminal residue" evidence="5">
    <location>
        <position position="220"/>
    </location>
</feature>
<name>A0A061RIJ6_9CHLO</name>
<dbReference type="PANTHER" id="PTHR13271">
    <property type="entry name" value="UNCHARACTERIZED PUTATIVE METHYLTRANSFERASE"/>
    <property type="match status" value="1"/>
</dbReference>
<dbReference type="InterPro" id="IPR036464">
    <property type="entry name" value="Rubisco_LSMT_subst-bd_sf"/>
</dbReference>
<dbReference type="EMBL" id="GBEZ01014255">
    <property type="protein sequence ID" value="JAC71808.1"/>
    <property type="molecule type" value="Transcribed_RNA"/>
</dbReference>
<dbReference type="PROSITE" id="PS50280">
    <property type="entry name" value="SET"/>
    <property type="match status" value="1"/>
</dbReference>
<dbReference type="InterPro" id="IPR001214">
    <property type="entry name" value="SET_dom"/>
</dbReference>
<sequence length="220" mass="24871">LPSLGDVEALVPWADFLNHSPATSAFLNWDETARAVTLRTDRAYKAGEQLFVSYGEKSNSELLLSHGFVLGAGANPYDAVPLELGLSPEDPLRLEKERALAKYGLEPREVFPLRLDGVPAALVPYQALVNEQRCKTSEDLESVAQRLFGEVQKLEPERTIHAYKAILDQIQKAISDLEHGKSDESRVARCPLRREQADFVRRQEKRILERCGFFLREQLR</sequence>
<evidence type="ECO:0000259" key="4">
    <source>
        <dbReference type="PROSITE" id="PS50280"/>
    </source>
</evidence>
<feature type="domain" description="SET" evidence="4">
    <location>
        <begin position="1"/>
        <end position="55"/>
    </location>
</feature>
<keyword evidence="3" id="KW-0949">S-adenosyl-L-methionine</keyword>